<reference evidence="2" key="2">
    <citation type="submission" date="2020-09" db="EMBL/GenBank/DDBJ databases">
        <authorList>
            <person name="Sun Q."/>
            <person name="Zhou Y."/>
        </authorList>
    </citation>
    <scope>NUCLEOTIDE SEQUENCE</scope>
    <source>
        <strain evidence="2">CGMCC 1.15360</strain>
    </source>
</reference>
<evidence type="ECO:0000313" key="2">
    <source>
        <dbReference type="EMBL" id="GGD83562.1"/>
    </source>
</evidence>
<proteinExistence type="predicted"/>
<accession>A0A917DZI2</accession>
<feature type="region of interest" description="Disordered" evidence="1">
    <location>
        <begin position="34"/>
        <end position="100"/>
    </location>
</feature>
<feature type="compositionally biased region" description="Basic and acidic residues" evidence="1">
    <location>
        <begin position="45"/>
        <end position="55"/>
    </location>
</feature>
<dbReference type="AlphaFoldDB" id="A0A917DZI2"/>
<dbReference type="Proteomes" id="UP000612349">
    <property type="component" value="Unassembled WGS sequence"/>
</dbReference>
<protein>
    <submittedName>
        <fullName evidence="2">Uncharacterized protein</fullName>
    </submittedName>
</protein>
<reference evidence="2" key="1">
    <citation type="journal article" date="2014" name="Int. J. Syst. Evol. Microbiol.">
        <title>Complete genome sequence of Corynebacterium casei LMG S-19264T (=DSM 44701T), isolated from a smear-ripened cheese.</title>
        <authorList>
            <consortium name="US DOE Joint Genome Institute (JGI-PGF)"/>
            <person name="Walter F."/>
            <person name="Albersmeier A."/>
            <person name="Kalinowski J."/>
            <person name="Ruckert C."/>
        </authorList>
    </citation>
    <scope>NUCLEOTIDE SEQUENCE</scope>
    <source>
        <strain evidence="2">CGMCC 1.15360</strain>
    </source>
</reference>
<gene>
    <name evidence="2" type="ORF">GCM10010990_37100</name>
</gene>
<evidence type="ECO:0000313" key="3">
    <source>
        <dbReference type="Proteomes" id="UP000612349"/>
    </source>
</evidence>
<comment type="caution">
    <text evidence="2">The sequence shown here is derived from an EMBL/GenBank/DDBJ whole genome shotgun (WGS) entry which is preliminary data.</text>
</comment>
<name>A0A917DZI2_9SPHN</name>
<dbReference type="EMBL" id="BMIP01000014">
    <property type="protein sequence ID" value="GGD83562.1"/>
    <property type="molecule type" value="Genomic_DNA"/>
</dbReference>
<keyword evidence="3" id="KW-1185">Reference proteome</keyword>
<sequence>MSTAAAAPVWISELRDSHPAPILQLSNGKALQAIVSDRKRKQKRGREVRCADRKSAALQGTPSLRLKGLGPKRADETPGKATGTKDSGKAGLSVDVDEPE</sequence>
<evidence type="ECO:0000256" key="1">
    <source>
        <dbReference type="SAM" id="MobiDB-lite"/>
    </source>
</evidence>
<organism evidence="2 3">
    <name type="scientific">Croceicoccus mobilis</name>
    <dbReference type="NCBI Taxonomy" id="1703339"/>
    <lineage>
        <taxon>Bacteria</taxon>
        <taxon>Pseudomonadati</taxon>
        <taxon>Pseudomonadota</taxon>
        <taxon>Alphaproteobacteria</taxon>
        <taxon>Sphingomonadales</taxon>
        <taxon>Erythrobacteraceae</taxon>
        <taxon>Croceicoccus</taxon>
    </lineage>
</organism>